<dbReference type="STRING" id="39692.BST38_23225"/>
<dbReference type="EMBL" id="UEGS01000001">
    <property type="protein sequence ID" value="SRX80465.1"/>
    <property type="molecule type" value="Genomic_DNA"/>
</dbReference>
<organism evidence="1 2">
    <name type="scientific">Mycolicibacterium parafortuitum</name>
    <name type="common">Mycobacterium parafortuitum</name>
    <dbReference type="NCBI Taxonomy" id="39692"/>
    <lineage>
        <taxon>Bacteria</taxon>
        <taxon>Bacillati</taxon>
        <taxon>Actinomycetota</taxon>
        <taxon>Actinomycetes</taxon>
        <taxon>Mycobacteriales</taxon>
        <taxon>Mycobacteriaceae</taxon>
        <taxon>Mycolicibacterium</taxon>
    </lineage>
</organism>
<keyword evidence="2" id="KW-1185">Reference proteome</keyword>
<sequence length="123" mass="13768">MTTRDPSPPVESVESPTLNAIVERNHVWPVMAAKYGVENPVPPWKTSLDGLCDALDRAACEADVPDFKRRRDEEDLLSATRYADLPYPENQLVALAHSLLARGVISEDDLRRRMAGIRTRLEA</sequence>
<evidence type="ECO:0000313" key="1">
    <source>
        <dbReference type="EMBL" id="SRX80465.1"/>
    </source>
</evidence>
<dbReference type="Gene3D" id="1.10.472.20">
    <property type="entry name" value="Nitrile hydratase, beta subunit"/>
    <property type="match status" value="1"/>
</dbReference>
<dbReference type="Proteomes" id="UP000252008">
    <property type="component" value="Unassembled WGS sequence"/>
</dbReference>
<reference evidence="1 2" key="1">
    <citation type="submission" date="2018-05" db="EMBL/GenBank/DDBJ databases">
        <authorList>
            <consortium name="IHU Genomes"/>
        </authorList>
    </citation>
    <scope>NUCLEOTIDE SEQUENCE [LARGE SCALE GENOMIC DNA]</scope>
    <source>
        <strain evidence="1 2">P7335</strain>
    </source>
</reference>
<dbReference type="InterPro" id="IPR042262">
    <property type="entry name" value="CN_hydtase_beta_C"/>
</dbReference>
<dbReference type="InterPro" id="IPR008990">
    <property type="entry name" value="Elect_transpt_acc-like_dom_sf"/>
</dbReference>
<dbReference type="RefSeq" id="WP_083145836.1">
    <property type="nucleotide sequence ID" value="NZ_MVID01000026.1"/>
</dbReference>
<name>A0A375YH50_MYCPF</name>
<evidence type="ECO:0008006" key="3">
    <source>
        <dbReference type="Google" id="ProtNLM"/>
    </source>
</evidence>
<gene>
    <name evidence="1" type="ORF">MPP7335_02208</name>
</gene>
<accession>A0A375YH50</accession>
<evidence type="ECO:0000313" key="2">
    <source>
        <dbReference type="Proteomes" id="UP000252008"/>
    </source>
</evidence>
<protein>
    <recommendedName>
        <fullName evidence="3">Thiocyanate hydrolase subunit beta</fullName>
    </recommendedName>
</protein>
<proteinExistence type="predicted"/>
<dbReference type="AlphaFoldDB" id="A0A375YH50"/>
<dbReference type="SUPFAM" id="SSF50090">
    <property type="entry name" value="Electron transport accessory proteins"/>
    <property type="match status" value="1"/>
</dbReference>